<dbReference type="Proteomes" id="UP001165393">
    <property type="component" value="Unassembled WGS sequence"/>
</dbReference>
<dbReference type="EMBL" id="JAMQGP010000008">
    <property type="protein sequence ID" value="MCM2680995.1"/>
    <property type="molecule type" value="Genomic_DNA"/>
</dbReference>
<sequence>MSNLLSFMIETSEAGLSREEFFAAIENSDLTEAEQAVVRSGDINAISDLLGTQPKIVCCIVQPEPDEDEEQEEDETKKAANA</sequence>
<reference evidence="2 3" key="1">
    <citation type="journal article" date="2013" name="Antonie Van Leeuwenhoek">
        <title>Echinimonas agarilytica gen. nov., sp. nov., a new gammaproteobacterium isolated from the sea urchin Strongylocentrotus intermedius.</title>
        <authorList>
            <person name="Nedashkovskaya O.I."/>
            <person name="Stenkova A.M."/>
            <person name="Zhukova N.V."/>
            <person name="Van Trappen S."/>
            <person name="Lee J.S."/>
            <person name="Kim S.B."/>
        </authorList>
    </citation>
    <scope>NUCLEOTIDE SEQUENCE [LARGE SCALE GENOMIC DNA]</scope>
    <source>
        <strain evidence="2 3">KMM 6351</strain>
    </source>
</reference>
<name>A0AA42B8A6_9GAMM</name>
<evidence type="ECO:0000256" key="1">
    <source>
        <dbReference type="SAM" id="MobiDB-lite"/>
    </source>
</evidence>
<gene>
    <name evidence="2" type="ORF">NAF29_15170</name>
</gene>
<evidence type="ECO:0000313" key="2">
    <source>
        <dbReference type="EMBL" id="MCM2680995.1"/>
    </source>
</evidence>
<dbReference type="RefSeq" id="WP_251262471.1">
    <property type="nucleotide sequence ID" value="NZ_JAMQGP010000008.1"/>
</dbReference>
<evidence type="ECO:0000313" key="3">
    <source>
        <dbReference type="Proteomes" id="UP001165393"/>
    </source>
</evidence>
<comment type="caution">
    <text evidence="2">The sequence shown here is derived from an EMBL/GenBank/DDBJ whole genome shotgun (WGS) entry which is preliminary data.</text>
</comment>
<feature type="compositionally biased region" description="Acidic residues" evidence="1">
    <location>
        <begin position="64"/>
        <end position="74"/>
    </location>
</feature>
<organism evidence="2 3">
    <name type="scientific">Echinimonas agarilytica</name>
    <dbReference type="NCBI Taxonomy" id="1215918"/>
    <lineage>
        <taxon>Bacteria</taxon>
        <taxon>Pseudomonadati</taxon>
        <taxon>Pseudomonadota</taxon>
        <taxon>Gammaproteobacteria</taxon>
        <taxon>Alteromonadales</taxon>
        <taxon>Echinimonadaceae</taxon>
        <taxon>Echinimonas</taxon>
    </lineage>
</organism>
<accession>A0AA42B8A6</accession>
<dbReference type="AlphaFoldDB" id="A0AA42B8A6"/>
<keyword evidence="3" id="KW-1185">Reference proteome</keyword>
<feature type="region of interest" description="Disordered" evidence="1">
    <location>
        <begin position="63"/>
        <end position="82"/>
    </location>
</feature>
<proteinExistence type="predicted"/>
<protein>
    <submittedName>
        <fullName evidence="2">Uncharacterized protein</fullName>
    </submittedName>
</protein>